<keyword evidence="2" id="KW-0012">Acyltransferase</keyword>
<sequence length="153" mass="17236">MSPIRIEQARPDEAIALAALVLRADREDGTEGRAGFLDEYADAWLADRAHRPTWIATRPDGAPIGIVSTVFVRKLPSLRRPTTAWMHISLVYVVPEERGHGLAERMLRQVLEWGSEQGVERVDLGAVPEARTLYERVGFGAPDPRMMELRRPR</sequence>
<dbReference type="SUPFAM" id="SSF55729">
    <property type="entry name" value="Acyl-CoA N-acyltransferases (Nat)"/>
    <property type="match status" value="1"/>
</dbReference>
<dbReference type="EMBL" id="JAROAV010000024">
    <property type="protein sequence ID" value="MDF8263981.1"/>
    <property type="molecule type" value="Genomic_DNA"/>
</dbReference>
<dbReference type="InterPro" id="IPR050832">
    <property type="entry name" value="Bact_Acetyltransf"/>
</dbReference>
<dbReference type="InterPro" id="IPR016181">
    <property type="entry name" value="Acyl_CoA_acyltransferase"/>
</dbReference>
<keyword evidence="5" id="KW-1185">Reference proteome</keyword>
<accession>A0ABT6C9L0</accession>
<dbReference type="PANTHER" id="PTHR43877">
    <property type="entry name" value="AMINOALKYLPHOSPHONATE N-ACETYLTRANSFERASE-RELATED-RELATED"/>
    <property type="match status" value="1"/>
</dbReference>
<dbReference type="Gene3D" id="3.40.630.30">
    <property type="match status" value="1"/>
</dbReference>
<dbReference type="Pfam" id="PF00583">
    <property type="entry name" value="Acetyltransf_1"/>
    <property type="match status" value="1"/>
</dbReference>
<gene>
    <name evidence="4" type="ORF">P4R38_06980</name>
</gene>
<dbReference type="PROSITE" id="PS51186">
    <property type="entry name" value="GNAT"/>
    <property type="match status" value="1"/>
</dbReference>
<evidence type="ECO:0000256" key="2">
    <source>
        <dbReference type="ARBA" id="ARBA00023315"/>
    </source>
</evidence>
<dbReference type="RefSeq" id="WP_277191598.1">
    <property type="nucleotide sequence ID" value="NZ_JAROAV010000024.1"/>
</dbReference>
<evidence type="ECO:0000259" key="3">
    <source>
        <dbReference type="PROSITE" id="PS51186"/>
    </source>
</evidence>
<protein>
    <submittedName>
        <fullName evidence="4">GNAT family N-acetyltransferase</fullName>
    </submittedName>
</protein>
<name>A0ABT6C9L0_9MICO</name>
<keyword evidence="1" id="KW-0808">Transferase</keyword>
<reference evidence="4 5" key="1">
    <citation type="submission" date="2023-03" db="EMBL/GenBank/DDBJ databases">
        <title>YIM 133296 draft genome.</title>
        <authorList>
            <person name="Xiong L."/>
        </authorList>
    </citation>
    <scope>NUCLEOTIDE SEQUENCE [LARGE SCALE GENOMIC DNA]</scope>
    <source>
        <strain evidence="4 5">YIM 133296</strain>
    </source>
</reference>
<dbReference type="CDD" id="cd04301">
    <property type="entry name" value="NAT_SF"/>
    <property type="match status" value="1"/>
</dbReference>
<dbReference type="InterPro" id="IPR000182">
    <property type="entry name" value="GNAT_dom"/>
</dbReference>
<evidence type="ECO:0000313" key="5">
    <source>
        <dbReference type="Proteomes" id="UP001528912"/>
    </source>
</evidence>
<organism evidence="4 5">
    <name type="scientific">Luteipulveratus flavus</name>
    <dbReference type="NCBI Taxonomy" id="3031728"/>
    <lineage>
        <taxon>Bacteria</taxon>
        <taxon>Bacillati</taxon>
        <taxon>Actinomycetota</taxon>
        <taxon>Actinomycetes</taxon>
        <taxon>Micrococcales</taxon>
        <taxon>Dermacoccaceae</taxon>
        <taxon>Luteipulveratus</taxon>
    </lineage>
</organism>
<proteinExistence type="predicted"/>
<evidence type="ECO:0000313" key="4">
    <source>
        <dbReference type="EMBL" id="MDF8263981.1"/>
    </source>
</evidence>
<dbReference type="Proteomes" id="UP001528912">
    <property type="component" value="Unassembled WGS sequence"/>
</dbReference>
<dbReference type="PANTHER" id="PTHR43877:SF2">
    <property type="entry name" value="AMINOALKYLPHOSPHONATE N-ACETYLTRANSFERASE-RELATED"/>
    <property type="match status" value="1"/>
</dbReference>
<comment type="caution">
    <text evidence="4">The sequence shown here is derived from an EMBL/GenBank/DDBJ whole genome shotgun (WGS) entry which is preliminary data.</text>
</comment>
<feature type="domain" description="N-acetyltransferase" evidence="3">
    <location>
        <begin position="4"/>
        <end position="153"/>
    </location>
</feature>
<evidence type="ECO:0000256" key="1">
    <source>
        <dbReference type="ARBA" id="ARBA00022679"/>
    </source>
</evidence>